<dbReference type="PANTHER" id="PTHR11113">
    <property type="entry name" value="N-ACETYLGLUCOSAMINE-6-PHOSPHATE DEACETYLASE"/>
    <property type="match status" value="1"/>
</dbReference>
<dbReference type="Gene3D" id="2.30.40.10">
    <property type="entry name" value="Urease, subunit C, domain 1"/>
    <property type="match status" value="1"/>
</dbReference>
<feature type="domain" description="Amidohydrolase-related" evidence="7">
    <location>
        <begin position="75"/>
        <end position="356"/>
    </location>
</feature>
<gene>
    <name evidence="6" type="primary">ade</name>
    <name evidence="9" type="ordered locus">Desac_0325</name>
</gene>
<dbReference type="InterPro" id="IPR011059">
    <property type="entry name" value="Metal-dep_hydrolase_composite"/>
</dbReference>
<evidence type="ECO:0000259" key="8">
    <source>
        <dbReference type="Pfam" id="PF13382"/>
    </source>
</evidence>
<dbReference type="EMBL" id="CP002629">
    <property type="protein sequence ID" value="AEB08216.1"/>
    <property type="molecule type" value="Genomic_DNA"/>
</dbReference>
<dbReference type="EC" id="3.5.4.2" evidence="2 6"/>
<evidence type="ECO:0000259" key="7">
    <source>
        <dbReference type="Pfam" id="PF01979"/>
    </source>
</evidence>
<dbReference type="SUPFAM" id="SSF51338">
    <property type="entry name" value="Composite domain of metallo-dependent hydrolases"/>
    <property type="match status" value="1"/>
</dbReference>
<dbReference type="AlphaFoldDB" id="F2NEM6"/>
<evidence type="ECO:0000256" key="5">
    <source>
        <dbReference type="ARBA" id="ARBA00047720"/>
    </source>
</evidence>
<dbReference type="Proteomes" id="UP000000483">
    <property type="component" value="Chromosome"/>
</dbReference>
<dbReference type="GO" id="GO:0006146">
    <property type="term" value="P:adenine catabolic process"/>
    <property type="evidence" value="ECO:0007669"/>
    <property type="project" value="InterPro"/>
</dbReference>
<dbReference type="eggNOG" id="COG1001">
    <property type="taxonomic scope" value="Bacteria"/>
</dbReference>
<dbReference type="Pfam" id="PF13382">
    <property type="entry name" value="Adenine_deam_C"/>
    <property type="match status" value="1"/>
</dbReference>
<evidence type="ECO:0000256" key="4">
    <source>
        <dbReference type="ARBA" id="ARBA00023211"/>
    </source>
</evidence>
<dbReference type="SUPFAM" id="SSF51556">
    <property type="entry name" value="Metallo-dependent hydrolases"/>
    <property type="match status" value="1"/>
</dbReference>
<dbReference type="NCBIfam" id="TIGR01178">
    <property type="entry name" value="ade"/>
    <property type="match status" value="1"/>
</dbReference>
<evidence type="ECO:0000256" key="2">
    <source>
        <dbReference type="ARBA" id="ARBA00012782"/>
    </source>
</evidence>
<dbReference type="InterPro" id="IPR026912">
    <property type="entry name" value="Adenine_deam_C"/>
</dbReference>
<proteinExistence type="inferred from homology"/>
<dbReference type="CDD" id="cd01295">
    <property type="entry name" value="AdeC"/>
    <property type="match status" value="1"/>
</dbReference>
<dbReference type="InterPro" id="IPR032466">
    <property type="entry name" value="Metal_Hydrolase"/>
</dbReference>
<organism evidence="9 10">
    <name type="scientific">Desulfobacca acetoxidans (strain ATCC 700848 / DSM 11109 / ASRB2)</name>
    <dbReference type="NCBI Taxonomy" id="880072"/>
    <lineage>
        <taxon>Bacteria</taxon>
        <taxon>Pseudomonadati</taxon>
        <taxon>Thermodesulfobacteriota</taxon>
        <taxon>Desulfobaccia</taxon>
        <taxon>Desulfobaccales</taxon>
        <taxon>Desulfobaccaceae</taxon>
        <taxon>Desulfobacca</taxon>
    </lineage>
</organism>
<name>F2NEM6_DESAR</name>
<keyword evidence="4 6" id="KW-0464">Manganese</keyword>
<comment type="catalytic activity">
    <reaction evidence="5 6">
        <text>adenine + H2O + H(+) = hypoxanthine + NH4(+)</text>
        <dbReference type="Rhea" id="RHEA:23688"/>
        <dbReference type="ChEBI" id="CHEBI:15377"/>
        <dbReference type="ChEBI" id="CHEBI:15378"/>
        <dbReference type="ChEBI" id="CHEBI:16708"/>
        <dbReference type="ChEBI" id="CHEBI:17368"/>
        <dbReference type="ChEBI" id="CHEBI:28938"/>
        <dbReference type="EC" id="3.5.4.2"/>
    </reaction>
</comment>
<keyword evidence="10" id="KW-1185">Reference proteome</keyword>
<reference evidence="9 10" key="1">
    <citation type="journal article" date="2011" name="Stand. Genomic Sci.">
        <title>Complete genome sequence of the acetate-degrading sulfate reducer Desulfobacca acetoxidans type strain (ASRB2).</title>
        <authorList>
            <person name="Goker M."/>
            <person name="Teshima H."/>
            <person name="Lapidus A."/>
            <person name="Nolan M."/>
            <person name="Lucas S."/>
            <person name="Hammon N."/>
            <person name="Deshpande S."/>
            <person name="Cheng J.F."/>
            <person name="Tapia R."/>
            <person name="Han C."/>
            <person name="Goodwin L."/>
            <person name="Pitluck S."/>
            <person name="Huntemann M."/>
            <person name="Liolios K."/>
            <person name="Ivanova N."/>
            <person name="Pagani I."/>
            <person name="Mavromatis K."/>
            <person name="Ovchinikova G."/>
            <person name="Pati A."/>
            <person name="Chen A."/>
            <person name="Palaniappan K."/>
            <person name="Land M."/>
            <person name="Hauser L."/>
            <person name="Brambilla E.M."/>
            <person name="Rohde M."/>
            <person name="Spring S."/>
            <person name="Detter J.C."/>
            <person name="Woyke T."/>
            <person name="Bristow J."/>
            <person name="Eisen J.A."/>
            <person name="Markowitz V."/>
            <person name="Hugenholtz P."/>
            <person name="Kyrpides N.C."/>
            <person name="Klenk H.P."/>
        </authorList>
    </citation>
    <scope>NUCLEOTIDE SEQUENCE [LARGE SCALE GENOMIC DNA]</scope>
    <source>
        <strain evidence="10">ATCC 700848 / DSM 11109 / ASRB2</strain>
    </source>
</reference>
<dbReference type="HOGENOM" id="CLU_027935_0_0_7"/>
<dbReference type="GO" id="GO:0000034">
    <property type="term" value="F:adenine deaminase activity"/>
    <property type="evidence" value="ECO:0007669"/>
    <property type="project" value="UniProtKB-UniRule"/>
</dbReference>
<evidence type="ECO:0000256" key="6">
    <source>
        <dbReference type="HAMAP-Rule" id="MF_01518"/>
    </source>
</evidence>
<dbReference type="STRING" id="880072.Desac_0325"/>
<dbReference type="Pfam" id="PF01979">
    <property type="entry name" value="Amidohydro_1"/>
    <property type="match status" value="1"/>
</dbReference>
<comment type="cofactor">
    <cofactor evidence="6">
        <name>Mn(2+)</name>
        <dbReference type="ChEBI" id="CHEBI:29035"/>
    </cofactor>
</comment>
<evidence type="ECO:0000313" key="9">
    <source>
        <dbReference type="EMBL" id="AEB08216.1"/>
    </source>
</evidence>
<sequence length="582" mass="61834">MMSKPQLESITKSTRLQKRIMAAQGKLPADLVLRGGRVVDVFRGSLIQADVALYDGIIVGIGDYQGPTLEVAGQIICPGFIDGHQHIESTMLSPPEYAKSVVPRGTTAVIIDPHEIVNVLGAPGLDYMLSFHDRLPLDLFIMLPSCVPASPLETNGADFGPAEIRRYRSHPGVLGLAEVMNYPGTLAGAPEVLEKITLFTGGVIDGHAPLLSGLALNAYKVAGIGSDHECTELSEAEEKLARGFYLMLREGSQAKNLADLLPAMTPASLRRTMLVTDDCHPNDLLQRGYIDYLIKKAVTFGCSPINAITMVTLNPAEYFRLLDRGAVAPGYRADLVVLNDLVDFRVDKVFKNGQLVAEGGTLTDSSVLVPAEFPHSAMHVANFSPQALALPVTGEVVKVIQLLPGQLLTEKLVLPTPGAHGLVQSDPEQDLLKLAVVERHRGTGNVGLGLVRGFGLQRGALASSVAHDSHNIIVVGANDQDMFVAVQHLISCGGGLVVAVDGKVSAALSLPIAGLMSPAPLPQVAAEHAALIEVCHSLGVALPDPFMALSFLALPVIPALKLTDRGLVDVNRFQFVPLFGPD</sequence>
<dbReference type="HAMAP" id="MF_01518">
    <property type="entry name" value="Adenine_deamin"/>
    <property type="match status" value="1"/>
</dbReference>
<dbReference type="KEGG" id="dao:Desac_0325"/>
<accession>F2NEM6</accession>
<dbReference type="InterPro" id="IPR006679">
    <property type="entry name" value="Adenine_deam"/>
</dbReference>
<keyword evidence="3 6" id="KW-0378">Hydrolase</keyword>
<dbReference type="PANTHER" id="PTHR11113:SF2">
    <property type="entry name" value="ADENINE DEAMINASE"/>
    <property type="match status" value="1"/>
</dbReference>
<comment type="similarity">
    <text evidence="1 6">Belongs to the metallo-dependent hydrolases superfamily. Adenine deaminase family.</text>
</comment>
<evidence type="ECO:0000256" key="3">
    <source>
        <dbReference type="ARBA" id="ARBA00022801"/>
    </source>
</evidence>
<feature type="domain" description="Adenine deaminase C-terminal" evidence="8">
    <location>
        <begin position="406"/>
        <end position="574"/>
    </location>
</feature>
<protein>
    <recommendedName>
        <fullName evidence="2 6">Adenine deaminase</fullName>
        <shortName evidence="6">Adenase</shortName>
        <shortName evidence="6">Adenine aminase</shortName>
        <ecNumber evidence="2 6">3.5.4.2</ecNumber>
    </recommendedName>
</protein>
<dbReference type="RefSeq" id="WP_013705329.1">
    <property type="nucleotide sequence ID" value="NC_015388.1"/>
</dbReference>
<evidence type="ECO:0000256" key="1">
    <source>
        <dbReference type="ARBA" id="ARBA00006773"/>
    </source>
</evidence>
<dbReference type="InterPro" id="IPR006680">
    <property type="entry name" value="Amidohydro-rel"/>
</dbReference>
<reference evidence="10" key="2">
    <citation type="submission" date="2011-03" db="EMBL/GenBank/DDBJ databases">
        <title>The complete genome of Desulfobacca acetoxidans DSM 11109.</title>
        <authorList>
            <consortium name="US DOE Joint Genome Institute (JGI-PGF)"/>
            <person name="Lucas S."/>
            <person name="Copeland A."/>
            <person name="Lapidus A."/>
            <person name="Bruce D."/>
            <person name="Goodwin L."/>
            <person name="Pitluck S."/>
            <person name="Peters L."/>
            <person name="Kyrpides N."/>
            <person name="Mavromatis K."/>
            <person name="Ivanova N."/>
            <person name="Ovchinnikova G."/>
            <person name="Teshima H."/>
            <person name="Detter J.C."/>
            <person name="Han C."/>
            <person name="Land M."/>
            <person name="Hauser L."/>
            <person name="Markowitz V."/>
            <person name="Cheng J.-F."/>
            <person name="Hugenholtz P."/>
            <person name="Woyke T."/>
            <person name="Wu D."/>
            <person name="Spring S."/>
            <person name="Schueler E."/>
            <person name="Brambilla E."/>
            <person name="Klenk H.-P."/>
            <person name="Eisen J.A."/>
        </authorList>
    </citation>
    <scope>NUCLEOTIDE SEQUENCE [LARGE SCALE GENOMIC DNA]</scope>
    <source>
        <strain evidence="10">ATCC 700848 / DSM 11109 / ASRB2</strain>
    </source>
</reference>
<evidence type="ECO:0000313" key="10">
    <source>
        <dbReference type="Proteomes" id="UP000000483"/>
    </source>
</evidence>
<dbReference type="Gene3D" id="3.20.20.140">
    <property type="entry name" value="Metal-dependent hydrolases"/>
    <property type="match status" value="1"/>
</dbReference>